<keyword evidence="2" id="KW-0732">Signal</keyword>
<evidence type="ECO:0000256" key="1">
    <source>
        <dbReference type="SAM" id="MobiDB-lite"/>
    </source>
</evidence>
<keyword evidence="4" id="KW-1185">Reference proteome</keyword>
<feature type="region of interest" description="Disordered" evidence="1">
    <location>
        <begin position="82"/>
        <end position="103"/>
    </location>
</feature>
<feature type="chain" id="PRO_5046616806" description="Secreted protein" evidence="2">
    <location>
        <begin position="24"/>
        <end position="103"/>
    </location>
</feature>
<proteinExistence type="predicted"/>
<sequence>MAYALCAWMPAFLRWAALKRTTGAITRWTTSISTAVVSVTANPHGSIPTWASRSSRPVTPGTIANATFQSEIEAVVADKGNENRPTCRMRGQRFPVPKVNGPV</sequence>
<accession>A0ABR1XNN0</accession>
<dbReference type="EMBL" id="JBBWUH010000007">
    <property type="protein sequence ID" value="KAK8161777.1"/>
    <property type="molecule type" value="Genomic_DNA"/>
</dbReference>
<dbReference type="Proteomes" id="UP001456524">
    <property type="component" value="Unassembled WGS sequence"/>
</dbReference>
<evidence type="ECO:0000313" key="4">
    <source>
        <dbReference type="Proteomes" id="UP001456524"/>
    </source>
</evidence>
<evidence type="ECO:0008006" key="5">
    <source>
        <dbReference type="Google" id="ProtNLM"/>
    </source>
</evidence>
<evidence type="ECO:0000313" key="3">
    <source>
        <dbReference type="EMBL" id="KAK8161777.1"/>
    </source>
</evidence>
<name>A0ABR1XNN0_9PEZI</name>
<feature type="signal peptide" evidence="2">
    <location>
        <begin position="1"/>
        <end position="23"/>
    </location>
</feature>
<comment type="caution">
    <text evidence="3">The sequence shown here is derived from an EMBL/GenBank/DDBJ whole genome shotgun (WGS) entry which is preliminary data.</text>
</comment>
<reference evidence="3 4" key="1">
    <citation type="journal article" date="2022" name="G3 (Bethesda)">
        <title>Enemy or ally: a genomic approach to elucidate the lifestyle of Phyllosticta citrichinaensis.</title>
        <authorList>
            <person name="Buijs V.A."/>
            <person name="Groenewald J.Z."/>
            <person name="Haridas S."/>
            <person name="LaButti K.M."/>
            <person name="Lipzen A."/>
            <person name="Martin F.M."/>
            <person name="Barry K."/>
            <person name="Grigoriev I.V."/>
            <person name="Crous P.W."/>
            <person name="Seidl M.F."/>
        </authorList>
    </citation>
    <scope>NUCLEOTIDE SEQUENCE [LARGE SCALE GENOMIC DNA]</scope>
    <source>
        <strain evidence="3 4">CBS 129764</strain>
    </source>
</reference>
<protein>
    <recommendedName>
        <fullName evidence="5">Secreted protein</fullName>
    </recommendedName>
</protein>
<gene>
    <name evidence="3" type="ORF">IWX90DRAFT_280177</name>
</gene>
<organism evidence="3 4">
    <name type="scientific">Phyllosticta citrichinensis</name>
    <dbReference type="NCBI Taxonomy" id="1130410"/>
    <lineage>
        <taxon>Eukaryota</taxon>
        <taxon>Fungi</taxon>
        <taxon>Dikarya</taxon>
        <taxon>Ascomycota</taxon>
        <taxon>Pezizomycotina</taxon>
        <taxon>Dothideomycetes</taxon>
        <taxon>Dothideomycetes incertae sedis</taxon>
        <taxon>Botryosphaeriales</taxon>
        <taxon>Phyllostictaceae</taxon>
        <taxon>Phyllosticta</taxon>
    </lineage>
</organism>
<evidence type="ECO:0000256" key="2">
    <source>
        <dbReference type="SAM" id="SignalP"/>
    </source>
</evidence>